<comment type="cofactor">
    <cofactor evidence="1">
        <name>FAD</name>
        <dbReference type="ChEBI" id="CHEBI:57692"/>
    </cofactor>
</comment>
<evidence type="ECO:0000313" key="10">
    <source>
        <dbReference type="Proteomes" id="UP000196102"/>
    </source>
</evidence>
<comment type="similarity">
    <text evidence="2">Belongs to the GMC oxidoreductase family.</text>
</comment>
<dbReference type="RefSeq" id="WP_303687367.1">
    <property type="nucleotide sequence ID" value="NZ_MAAX01000161.1"/>
</dbReference>
<keyword evidence="5" id="KW-0560">Oxidoreductase</keyword>
<gene>
    <name evidence="9" type="ORF">A9Q93_10395</name>
</gene>
<dbReference type="InterPro" id="IPR000172">
    <property type="entry name" value="GMC_OxRdtase_N"/>
</dbReference>
<dbReference type="Pfam" id="PF13450">
    <property type="entry name" value="NAD_binding_8"/>
    <property type="match status" value="1"/>
</dbReference>
<evidence type="ECO:0000256" key="3">
    <source>
        <dbReference type="ARBA" id="ARBA00022630"/>
    </source>
</evidence>
<dbReference type="PANTHER" id="PTHR42784:SF1">
    <property type="entry name" value="PYRANOSE 2-OXIDASE"/>
    <property type="match status" value="1"/>
</dbReference>
<organism evidence="9 10">
    <name type="scientific">Nonlabens dokdonensis</name>
    <dbReference type="NCBI Taxonomy" id="328515"/>
    <lineage>
        <taxon>Bacteria</taxon>
        <taxon>Pseudomonadati</taxon>
        <taxon>Bacteroidota</taxon>
        <taxon>Flavobacteriia</taxon>
        <taxon>Flavobacteriales</taxon>
        <taxon>Flavobacteriaceae</taxon>
        <taxon>Nonlabens</taxon>
    </lineage>
</organism>
<dbReference type="Gene3D" id="3.50.50.60">
    <property type="entry name" value="FAD/NAD(P)-binding domain"/>
    <property type="match status" value="2"/>
</dbReference>
<dbReference type="Pfam" id="PF05199">
    <property type="entry name" value="GMC_oxred_C"/>
    <property type="match status" value="1"/>
</dbReference>
<dbReference type="InterPro" id="IPR051473">
    <property type="entry name" value="P2Ox-like"/>
</dbReference>
<dbReference type="PANTHER" id="PTHR42784">
    <property type="entry name" value="PYRANOSE 2-OXIDASE"/>
    <property type="match status" value="1"/>
</dbReference>
<dbReference type="EMBL" id="MAAX01000161">
    <property type="protein sequence ID" value="OUS12275.1"/>
    <property type="molecule type" value="Genomic_DNA"/>
</dbReference>
<dbReference type="InterPro" id="IPR036188">
    <property type="entry name" value="FAD/NAD-bd_sf"/>
</dbReference>
<dbReference type="Proteomes" id="UP000196102">
    <property type="component" value="Unassembled WGS sequence"/>
</dbReference>
<evidence type="ECO:0000256" key="4">
    <source>
        <dbReference type="ARBA" id="ARBA00022827"/>
    </source>
</evidence>
<evidence type="ECO:0000259" key="7">
    <source>
        <dbReference type="Pfam" id="PF00732"/>
    </source>
</evidence>
<evidence type="ECO:0000256" key="1">
    <source>
        <dbReference type="ARBA" id="ARBA00001974"/>
    </source>
</evidence>
<evidence type="ECO:0000256" key="5">
    <source>
        <dbReference type="ARBA" id="ARBA00023002"/>
    </source>
</evidence>
<protein>
    <submittedName>
        <fullName evidence="9">Glucose-methanol-choline oxidoreductase</fullName>
    </submittedName>
</protein>
<dbReference type="GO" id="GO:0050660">
    <property type="term" value="F:flavin adenine dinucleotide binding"/>
    <property type="evidence" value="ECO:0007669"/>
    <property type="project" value="InterPro"/>
</dbReference>
<feature type="region of interest" description="Disordered" evidence="6">
    <location>
        <begin position="58"/>
        <end position="89"/>
    </location>
</feature>
<dbReference type="GO" id="GO:0016614">
    <property type="term" value="F:oxidoreductase activity, acting on CH-OH group of donors"/>
    <property type="evidence" value="ECO:0007669"/>
    <property type="project" value="InterPro"/>
</dbReference>
<name>A0A1Z8APH7_9FLAO</name>
<feature type="domain" description="Glucose-methanol-choline oxidoreductase C-terminal" evidence="8">
    <location>
        <begin position="517"/>
        <end position="660"/>
    </location>
</feature>
<evidence type="ECO:0000256" key="6">
    <source>
        <dbReference type="SAM" id="MobiDB-lite"/>
    </source>
</evidence>
<keyword evidence="3" id="KW-0285">Flavoprotein</keyword>
<feature type="compositionally biased region" description="Polar residues" evidence="6">
    <location>
        <begin position="67"/>
        <end position="77"/>
    </location>
</feature>
<evidence type="ECO:0000259" key="8">
    <source>
        <dbReference type="Pfam" id="PF05199"/>
    </source>
</evidence>
<accession>A0A1Z8APH7</accession>
<dbReference type="InterPro" id="IPR007867">
    <property type="entry name" value="GMC_OxRtase_C"/>
</dbReference>
<dbReference type="AlphaFoldDB" id="A0A1Z8APH7"/>
<dbReference type="Pfam" id="PF00732">
    <property type="entry name" value="GMC_oxred_N"/>
    <property type="match status" value="1"/>
</dbReference>
<feature type="domain" description="Glucose-methanol-choline oxidoreductase N-terminal" evidence="7">
    <location>
        <begin position="262"/>
        <end position="384"/>
    </location>
</feature>
<evidence type="ECO:0000256" key="2">
    <source>
        <dbReference type="ARBA" id="ARBA00010790"/>
    </source>
</evidence>
<dbReference type="SUPFAM" id="SSF51905">
    <property type="entry name" value="FAD/NAD(P)-binding domain"/>
    <property type="match status" value="1"/>
</dbReference>
<proteinExistence type="inferred from homology"/>
<evidence type="ECO:0000313" key="9">
    <source>
        <dbReference type="EMBL" id="OUS12275.1"/>
    </source>
</evidence>
<reference evidence="10" key="1">
    <citation type="journal article" date="2017" name="Proc. Natl. Acad. Sci. U.S.A.">
        <title>Simulation of Deepwater Horizon oil plume reveals substrate specialization within a complex community of hydrocarbon-degraders.</title>
        <authorList>
            <person name="Hu P."/>
            <person name="Dubinsky E.A."/>
            <person name="Probst A.J."/>
            <person name="Wang J."/>
            <person name="Sieber C.M.K."/>
            <person name="Tom L.M."/>
            <person name="Gardinali P."/>
            <person name="Banfield J.F."/>
            <person name="Atlas R.M."/>
            <person name="Andersen G.L."/>
        </authorList>
    </citation>
    <scope>NUCLEOTIDE SEQUENCE [LARGE SCALE GENOMIC DNA]</scope>
</reference>
<keyword evidence="4" id="KW-0274">FAD</keyword>
<sequence>MSTTTNYDAIIVGSGVAGAIVAYKLGLAGKKVLILEAGPKIPTDRSNYMDTFLKANIKSPESPYPPSTQNAIPSTEENPLGLPDPGEENTPRYTVLQINSWRKPKQSYFDFQQQQDNLKGDSPEANFAYGSSYERIGGGTTWHWLGTSLRFLPNDFKLKTKYGVGVDWPTAANNQDFYDYLVPYYEQATNEINVAGSKEAMDKLYSQFDDQQTFGPNYNYPMPEIVESLVDEEFANNVTSMKIDNEPVYVTSTPQGRNSRAGERRQCAGNTNCIPICPIQAKYDATVTIARALQTGNVDILYQHVVSKVLLDPETDEVIGVKYITYDTQTGKATGTDTVTAKKYVMAAHAIETPKLMLMSATDKFPNGAANSSGQMGKNLMDHIMYLAWGLSKDPVFPYRGPLSTSGIESVRDGAFRKAVYDANGKLIEGRAAYRIEIGNDGWSWAAGDPFTTLGDYVFGQNNSHTNATATNSQGKNLKFNTALGDNSKLFGKELVDTLNGIYTRQIRLGYLIEQLPYEGNSVELSKNLKDNLGLPRPKINYQIPADYERNAFVSAKKVSTDIFNEIGATEYTQDPGEPVFYEEDGGKPLTAAKFQYEGNNFIFYGAGHIVGTYRIGTEKSNSVLNYRQQSWDHSNLYMIGSGVFPTLTTANPTLTIAAMSFSAADNILEDLNSELASSNAELASVSSQNK</sequence>
<comment type="caution">
    <text evidence="9">The sequence shown here is derived from an EMBL/GenBank/DDBJ whole genome shotgun (WGS) entry which is preliminary data.</text>
</comment>